<dbReference type="AlphaFoldDB" id="A0A6M1TPS4"/>
<dbReference type="RefSeq" id="WP_165051605.1">
    <property type="nucleotide sequence ID" value="NZ_JAALFE010000015.1"/>
</dbReference>
<name>A0A6M1TPS4_9RHOB</name>
<comment type="caution">
    <text evidence="2">The sequence shown here is derived from an EMBL/GenBank/DDBJ whole genome shotgun (WGS) entry which is preliminary data.</text>
</comment>
<evidence type="ECO:0000313" key="2">
    <source>
        <dbReference type="EMBL" id="NGQ92199.1"/>
    </source>
</evidence>
<evidence type="ECO:0000313" key="3">
    <source>
        <dbReference type="Proteomes" id="UP000474758"/>
    </source>
</evidence>
<feature type="chain" id="PRO_5026777667" evidence="1">
    <location>
        <begin position="25"/>
        <end position="400"/>
    </location>
</feature>
<protein>
    <submittedName>
        <fullName evidence="2">Uncharacterized protein</fullName>
    </submittedName>
</protein>
<gene>
    <name evidence="2" type="ORF">G5V65_14970</name>
</gene>
<reference evidence="2 3" key="1">
    <citation type="submission" date="2020-02" db="EMBL/GenBank/DDBJ databases">
        <title>Rhodobacter translucens sp. nov., a novel bacterium isolated from activated sludge.</title>
        <authorList>
            <person name="Liu J."/>
        </authorList>
    </citation>
    <scope>NUCLEOTIDE SEQUENCE [LARGE SCALE GENOMIC DNA]</scope>
    <source>
        <strain evidence="2 3">HX-7-19</strain>
    </source>
</reference>
<feature type="signal peptide" evidence="1">
    <location>
        <begin position="1"/>
        <end position="24"/>
    </location>
</feature>
<dbReference type="Proteomes" id="UP000474758">
    <property type="component" value="Unassembled WGS sequence"/>
</dbReference>
<evidence type="ECO:0000256" key="1">
    <source>
        <dbReference type="SAM" id="SignalP"/>
    </source>
</evidence>
<sequence>MPLSLSPKALFLTALSLAPLPATAQDLSAEVATSGLAATVARLETLAAPTESDRFALGGLRFLRAVETTYQTRWRTGLDDPSGMIPLLRLEQGVSPTAASTPGDVAGLFAQAAQDMEAARAPLHGLATGPEFSVEIRLADLWFDVNADGTRTPDEDLMQLLGPTLMGWRWFDRDPAAPAPTIRFDRADAAWLSAYTHLLEGAAKTILAYDPTDALTRAAAARDAMEAISPPYAEEIFVIRPWVDALWVMLDALDQQPDAARLTQAQNHFLSVIAENRAFWTAVEAESDNDAEWLPNARQTSALGLTLPPETGPTWLAVLADGEALLKGEKLIPYWRLGDGGGVNLARMFTNPAPIDVKDWIQGSGALPYLEQGATVSAESWRAFEAMMGGEAMLMSIWLN</sequence>
<accession>A0A6M1TPS4</accession>
<dbReference type="EMBL" id="JAALFE010000015">
    <property type="protein sequence ID" value="NGQ92199.1"/>
    <property type="molecule type" value="Genomic_DNA"/>
</dbReference>
<proteinExistence type="predicted"/>
<keyword evidence="1" id="KW-0732">Signal</keyword>
<organism evidence="2 3">
    <name type="scientific">Paragemmobacter kunshanensis</name>
    <dbReference type="NCBI Taxonomy" id="2583234"/>
    <lineage>
        <taxon>Bacteria</taxon>
        <taxon>Pseudomonadati</taxon>
        <taxon>Pseudomonadota</taxon>
        <taxon>Alphaproteobacteria</taxon>
        <taxon>Rhodobacterales</taxon>
        <taxon>Paracoccaceae</taxon>
        <taxon>Paragemmobacter</taxon>
    </lineage>
</organism>
<keyword evidence="3" id="KW-1185">Reference proteome</keyword>